<dbReference type="EMBL" id="WLZY01000005">
    <property type="protein sequence ID" value="NDL58631.1"/>
    <property type="molecule type" value="Genomic_DNA"/>
</dbReference>
<name>A0A7K3M5N2_9ACTN</name>
<evidence type="ECO:0000313" key="3">
    <source>
        <dbReference type="Proteomes" id="UP000460435"/>
    </source>
</evidence>
<proteinExistence type="predicted"/>
<dbReference type="Proteomes" id="UP000460435">
    <property type="component" value="Unassembled WGS sequence"/>
</dbReference>
<organism evidence="2 3">
    <name type="scientific">Phytoactinopolyspora mesophila</name>
    <dbReference type="NCBI Taxonomy" id="2650750"/>
    <lineage>
        <taxon>Bacteria</taxon>
        <taxon>Bacillati</taxon>
        <taxon>Actinomycetota</taxon>
        <taxon>Actinomycetes</taxon>
        <taxon>Jiangellales</taxon>
        <taxon>Jiangellaceae</taxon>
        <taxon>Phytoactinopolyspora</taxon>
    </lineage>
</organism>
<reference evidence="2 3" key="1">
    <citation type="submission" date="2019-11" db="EMBL/GenBank/DDBJ databases">
        <authorList>
            <person name="Li X.-J."/>
            <person name="Feng X.-M."/>
        </authorList>
    </citation>
    <scope>NUCLEOTIDE SEQUENCE [LARGE SCALE GENOMIC DNA]</scope>
    <source>
        <strain evidence="2 3">XMNu-373</strain>
    </source>
</reference>
<gene>
    <name evidence="2" type="ORF">F7O44_16300</name>
</gene>
<accession>A0A7K3M5N2</accession>
<dbReference type="RefSeq" id="WP_162451323.1">
    <property type="nucleotide sequence ID" value="NZ_WLZY01000005.1"/>
</dbReference>
<protein>
    <recommendedName>
        <fullName evidence="4">Phage portal protein</fullName>
    </recommendedName>
</protein>
<comment type="caution">
    <text evidence="2">The sequence shown here is derived from an EMBL/GenBank/DDBJ whole genome shotgun (WGS) entry which is preliminary data.</text>
</comment>
<keyword evidence="3" id="KW-1185">Reference proteome</keyword>
<evidence type="ECO:0000313" key="2">
    <source>
        <dbReference type="EMBL" id="NDL58631.1"/>
    </source>
</evidence>
<dbReference type="AlphaFoldDB" id="A0A7K3M5N2"/>
<feature type="region of interest" description="Disordered" evidence="1">
    <location>
        <begin position="417"/>
        <end position="456"/>
    </location>
</feature>
<sequence length="456" mass="49964">MVSIPLLNRRSSNLIASAVALSEATRPEQPKGFFTAASQRLAQKIGWKKNTNSSWSELAWNFYDDVPELHFAANWIGRAMSQGVLYAGEIQPDGSIGEAPDGHPAHDVVAQIAESPVGRSQFLQAFGPQLAVAGEAYVAVVDGQWWVLSNQELRAERGRIVAEVDGQEMTIRQGEAEGIDAFRIWKPHPRRRIEADSPVRASLGVLDELGLLGAAVQAIAKSRVAGRGILLVPQGIRPPTTPGQSDAQDDALAVLQEAMSTAIRDPDSAAATVPLMFEVPKEAIAEIKHIKFESEFDKFLMDLRQECIRRFAAGIELPAEYLLGLGGTNHWSLWALSEEAIKAGVEPHLATVCDGLTREVLWPILDSETAKNFVVWYDTSKLRSRASKAQTALELWDRGIINDEALRRESGFSDDDADLLFPQGLPTGRRRGPSAQLPVSETHEPPAHERVAREAR</sequence>
<evidence type="ECO:0008006" key="4">
    <source>
        <dbReference type="Google" id="ProtNLM"/>
    </source>
</evidence>
<feature type="compositionally biased region" description="Basic and acidic residues" evidence="1">
    <location>
        <begin position="441"/>
        <end position="456"/>
    </location>
</feature>
<evidence type="ECO:0000256" key="1">
    <source>
        <dbReference type="SAM" id="MobiDB-lite"/>
    </source>
</evidence>